<dbReference type="Proteomes" id="UP001491310">
    <property type="component" value="Unassembled WGS sequence"/>
</dbReference>
<evidence type="ECO:0000256" key="1">
    <source>
        <dbReference type="SAM" id="MobiDB-lite"/>
    </source>
</evidence>
<feature type="region of interest" description="Disordered" evidence="1">
    <location>
        <begin position="82"/>
        <end position="101"/>
    </location>
</feature>
<reference evidence="2 3" key="1">
    <citation type="journal article" date="2024" name="Nat. Commun.">
        <title>Phylogenomics reveals the evolutionary origins of lichenization in chlorophyte algae.</title>
        <authorList>
            <person name="Puginier C."/>
            <person name="Libourel C."/>
            <person name="Otte J."/>
            <person name="Skaloud P."/>
            <person name="Haon M."/>
            <person name="Grisel S."/>
            <person name="Petersen M."/>
            <person name="Berrin J.G."/>
            <person name="Delaux P.M."/>
            <person name="Dal Grande F."/>
            <person name="Keller J."/>
        </authorList>
    </citation>
    <scope>NUCLEOTIDE SEQUENCE [LARGE SCALE GENOMIC DNA]</scope>
    <source>
        <strain evidence="2 3">SAG 216-7</strain>
    </source>
</reference>
<accession>A0ABR2YEV8</accession>
<keyword evidence="3" id="KW-1185">Reference proteome</keyword>
<protein>
    <submittedName>
        <fullName evidence="2">Uncharacterized protein</fullName>
    </submittedName>
</protein>
<name>A0ABR2YEV8_9CHLO</name>
<gene>
    <name evidence="2" type="ORF">WJX75_003205</name>
</gene>
<feature type="region of interest" description="Disordered" evidence="1">
    <location>
        <begin position="333"/>
        <end position="352"/>
    </location>
</feature>
<evidence type="ECO:0000313" key="2">
    <source>
        <dbReference type="EMBL" id="KAK9904042.1"/>
    </source>
</evidence>
<evidence type="ECO:0000313" key="3">
    <source>
        <dbReference type="Proteomes" id="UP001491310"/>
    </source>
</evidence>
<organism evidence="2 3">
    <name type="scientific">Coccomyxa subellipsoidea</name>
    <dbReference type="NCBI Taxonomy" id="248742"/>
    <lineage>
        <taxon>Eukaryota</taxon>
        <taxon>Viridiplantae</taxon>
        <taxon>Chlorophyta</taxon>
        <taxon>core chlorophytes</taxon>
        <taxon>Trebouxiophyceae</taxon>
        <taxon>Trebouxiophyceae incertae sedis</taxon>
        <taxon>Coccomyxaceae</taxon>
        <taxon>Coccomyxa</taxon>
    </lineage>
</organism>
<proteinExistence type="predicted"/>
<dbReference type="EMBL" id="JALJOT010000013">
    <property type="protein sequence ID" value="KAK9904042.1"/>
    <property type="molecule type" value="Genomic_DNA"/>
</dbReference>
<sequence length="397" mass="42000">MAESSSGTNSLRPILTGGLGLRLKKSASLLEWLNKKLAEQGQQVDAEPGSCSAFDLSHHSIDDASGGLEGTKAVLETVYSAGTTGRSSPPQDAAMTGPDAASSCMSETGLHAWRYLSSEADSVADSATPCSNRCTPNEILDSHGMCNSPLPVSQLQIDLESFAASILLDDHAVHLEHPLDMDLTGNSDGLLDFAEHLDGPAACSMQDPALPQQFFPQYSDGTLHRTVETRGSGHPTHHDMGQQARALGYTYTCHTAAPIGAASAAPQCFNTFLLDTAEFQGASMGLADVLEDPARAQLSRTASLPPNPNRHMGHLSFQHSEPCSPAAQRGLLRTESMPDRELTSPRGSRGRARTVADLLKPGASGVAKTLSSPRNMRASLEMPRGELLAEAFMSALN</sequence>
<comment type="caution">
    <text evidence="2">The sequence shown here is derived from an EMBL/GenBank/DDBJ whole genome shotgun (WGS) entry which is preliminary data.</text>
</comment>